<dbReference type="EMBL" id="JACXLD010000026">
    <property type="protein sequence ID" value="MBD2860315.1"/>
    <property type="molecule type" value="Genomic_DNA"/>
</dbReference>
<name>A0A927GXA3_9GAMM</name>
<keyword evidence="1" id="KW-0732">Signal</keyword>
<evidence type="ECO:0000313" key="4">
    <source>
        <dbReference type="Proteomes" id="UP000610558"/>
    </source>
</evidence>
<feature type="signal peptide" evidence="1">
    <location>
        <begin position="1"/>
        <end position="19"/>
    </location>
</feature>
<evidence type="ECO:0000256" key="1">
    <source>
        <dbReference type="SAM" id="SignalP"/>
    </source>
</evidence>
<feature type="chain" id="PRO_5037068066" description="Rap1a immunity protein domain-containing protein" evidence="1">
    <location>
        <begin position="20"/>
        <end position="135"/>
    </location>
</feature>
<protein>
    <recommendedName>
        <fullName evidence="2">Rap1a immunity protein domain-containing protein</fullName>
    </recommendedName>
</protein>
<accession>A0A927GXA3</accession>
<organism evidence="3 4">
    <name type="scientific">Spongiibacter pelagi</name>
    <dbReference type="NCBI Taxonomy" id="2760804"/>
    <lineage>
        <taxon>Bacteria</taxon>
        <taxon>Pseudomonadati</taxon>
        <taxon>Pseudomonadota</taxon>
        <taxon>Gammaproteobacteria</taxon>
        <taxon>Cellvibrionales</taxon>
        <taxon>Spongiibacteraceae</taxon>
        <taxon>Spongiibacter</taxon>
    </lineage>
</organism>
<evidence type="ECO:0000313" key="3">
    <source>
        <dbReference type="EMBL" id="MBD2860315.1"/>
    </source>
</evidence>
<dbReference type="Pfam" id="PF18602">
    <property type="entry name" value="Rap1a"/>
    <property type="match status" value="1"/>
</dbReference>
<feature type="domain" description="Rap1a immunity protein" evidence="2">
    <location>
        <begin position="40"/>
        <end position="127"/>
    </location>
</feature>
<dbReference type="AlphaFoldDB" id="A0A927GXA3"/>
<gene>
    <name evidence="3" type="ORF">IB286_15065</name>
</gene>
<comment type="caution">
    <text evidence="3">The sequence shown here is derived from an EMBL/GenBank/DDBJ whole genome shotgun (WGS) entry which is preliminary data.</text>
</comment>
<evidence type="ECO:0000259" key="2">
    <source>
        <dbReference type="Pfam" id="PF18602"/>
    </source>
</evidence>
<sequence>MKLIIGLLTLLLISTPTFAGSLHELFINGCQAYVSGVSLQTKPIEKSDQMAIGYCLGLVDGVSKTIYHYNLKDVCFPEEPSPTLDELINVVMVYIHKDPEKVKKLSSMGMFSNNDLIHLAFLEKYPCDEYPPSQK</sequence>
<proteinExistence type="predicted"/>
<dbReference type="Proteomes" id="UP000610558">
    <property type="component" value="Unassembled WGS sequence"/>
</dbReference>
<dbReference type="InterPro" id="IPR041238">
    <property type="entry name" value="Rap1a"/>
</dbReference>
<reference evidence="3" key="1">
    <citation type="submission" date="2020-09" db="EMBL/GenBank/DDBJ databases">
        <authorList>
            <person name="Yoon J.-W."/>
        </authorList>
    </citation>
    <scope>NUCLEOTIDE SEQUENCE</scope>
    <source>
        <strain evidence="3">KMU-158</strain>
    </source>
</reference>
<dbReference type="RefSeq" id="WP_190766966.1">
    <property type="nucleotide sequence ID" value="NZ_JACXLD010000026.1"/>
</dbReference>
<keyword evidence="4" id="KW-1185">Reference proteome</keyword>